<dbReference type="PROSITE" id="PS51819">
    <property type="entry name" value="VOC"/>
    <property type="match status" value="1"/>
</dbReference>
<evidence type="ECO:0000259" key="4">
    <source>
        <dbReference type="PROSITE" id="PS51819"/>
    </source>
</evidence>
<accession>A0ABU8I5Z6</accession>
<dbReference type="Proteomes" id="UP001363035">
    <property type="component" value="Unassembled WGS sequence"/>
</dbReference>
<reference evidence="5 6" key="1">
    <citation type="submission" date="2024-01" db="EMBL/GenBank/DDBJ databases">
        <title>Sphingobacterium tenebrionis sp. nov., a novel endophyte isolated from tenebrio molitor intestines.</title>
        <authorList>
            <person name="Zhang C."/>
        </authorList>
    </citation>
    <scope>NUCLEOTIDE SEQUENCE [LARGE SCALE GENOMIC DNA]</scope>
    <source>
        <strain evidence="5 6">PU5-4</strain>
    </source>
</reference>
<proteinExistence type="inferred from homology"/>
<evidence type="ECO:0000256" key="3">
    <source>
        <dbReference type="ARBA" id="ARBA00023251"/>
    </source>
</evidence>
<dbReference type="EMBL" id="JAYLLN010000020">
    <property type="protein sequence ID" value="MEI5985141.1"/>
    <property type="molecule type" value="Genomic_DNA"/>
</dbReference>
<feature type="domain" description="VOC" evidence="4">
    <location>
        <begin position="3"/>
        <end position="116"/>
    </location>
</feature>
<evidence type="ECO:0000256" key="1">
    <source>
        <dbReference type="ARBA" id="ARBA00011051"/>
    </source>
</evidence>
<organism evidence="5 6">
    <name type="scientific">Sphingobacterium tenebrionis</name>
    <dbReference type="NCBI Taxonomy" id="3111775"/>
    <lineage>
        <taxon>Bacteria</taxon>
        <taxon>Pseudomonadati</taxon>
        <taxon>Bacteroidota</taxon>
        <taxon>Sphingobacteriia</taxon>
        <taxon>Sphingobacteriales</taxon>
        <taxon>Sphingobacteriaceae</taxon>
        <taxon>Sphingobacterium</taxon>
    </lineage>
</organism>
<protein>
    <recommendedName>
        <fullName evidence="2">Bleomycin resistance protein</fullName>
    </recommendedName>
</protein>
<dbReference type="Gene3D" id="3.10.180.10">
    <property type="entry name" value="2,3-Dihydroxybiphenyl 1,2-Dioxygenase, domain 1"/>
    <property type="match status" value="1"/>
</dbReference>
<dbReference type="InterPro" id="IPR004360">
    <property type="entry name" value="Glyas_Fos-R_dOase_dom"/>
</dbReference>
<keyword evidence="6" id="KW-1185">Reference proteome</keyword>
<sequence length="117" mass="13886">MLSTVHPKLPSRNLKITKVFYLDKLKFQQFGDEYPDYLMLYRDNIEVHFFEFQDLSITDNYGMIYIRTNEIEKLYEEFKANGVPIHPNGPLSLKPWGMKEFSILDPDMNLLTFGENK</sequence>
<name>A0ABU8I5Z6_9SPHI</name>
<gene>
    <name evidence="5" type="ORF">VJ786_09515</name>
</gene>
<dbReference type="InterPro" id="IPR000335">
    <property type="entry name" value="Bleomycin-R"/>
</dbReference>
<evidence type="ECO:0000313" key="6">
    <source>
        <dbReference type="Proteomes" id="UP001363035"/>
    </source>
</evidence>
<dbReference type="Pfam" id="PF00903">
    <property type="entry name" value="Glyoxalase"/>
    <property type="match status" value="1"/>
</dbReference>
<evidence type="ECO:0000256" key="2">
    <source>
        <dbReference type="ARBA" id="ARBA00021572"/>
    </source>
</evidence>
<comment type="similarity">
    <text evidence="1">Belongs to the bleomycin resistance protein family.</text>
</comment>
<dbReference type="RefSeq" id="WP_134776506.1">
    <property type="nucleotide sequence ID" value="NZ_JAYLLN010000020.1"/>
</dbReference>
<evidence type="ECO:0000313" key="5">
    <source>
        <dbReference type="EMBL" id="MEI5985141.1"/>
    </source>
</evidence>
<dbReference type="InterPro" id="IPR029068">
    <property type="entry name" value="Glyas_Bleomycin-R_OHBP_Dase"/>
</dbReference>
<keyword evidence="3" id="KW-0046">Antibiotic resistance</keyword>
<dbReference type="CDD" id="cd08349">
    <property type="entry name" value="BLMA_like"/>
    <property type="match status" value="1"/>
</dbReference>
<dbReference type="SUPFAM" id="SSF54593">
    <property type="entry name" value="Glyoxalase/Bleomycin resistance protein/Dihydroxybiphenyl dioxygenase"/>
    <property type="match status" value="1"/>
</dbReference>
<comment type="caution">
    <text evidence="5">The sequence shown here is derived from an EMBL/GenBank/DDBJ whole genome shotgun (WGS) entry which is preliminary data.</text>
</comment>
<dbReference type="InterPro" id="IPR037523">
    <property type="entry name" value="VOC_core"/>
</dbReference>